<dbReference type="InterPro" id="IPR011053">
    <property type="entry name" value="Single_hybrid_motif"/>
</dbReference>
<reference evidence="3" key="2">
    <citation type="journal article" date="2024" name="Antonie Van Leeuwenhoek">
        <title>Roseihalotalea indica gen. nov., sp. nov., a halophilic Bacteroidetes from mesopelagic Southwest Indian Ocean with higher carbohydrate metabolic potential.</title>
        <authorList>
            <person name="Chen B."/>
            <person name="Zhang M."/>
            <person name="Lin D."/>
            <person name="Ye J."/>
            <person name="Tang K."/>
        </authorList>
    </citation>
    <scope>NUCLEOTIDE SEQUENCE</scope>
    <source>
        <strain evidence="3">TK19036</strain>
    </source>
</reference>
<evidence type="ECO:0000259" key="2">
    <source>
        <dbReference type="PROSITE" id="PS50968"/>
    </source>
</evidence>
<sequence>MYKGIVNESSSRNIEVKNGKILLDGEEIVLDIHTLSPSQFHLIHKQHSYRVEVMGTDYSQKKFVFTINGKQISVQLKEELDLLLEKMGMEAATETAIKEIRSPMPGLIRGIAISEGSSVTTGDNLLTLEAMKMENSIKSPVDGIIASIQVKTGQSVEKNQLLIAFE</sequence>
<dbReference type="InterPro" id="IPR000089">
    <property type="entry name" value="Biotin_lipoyl"/>
</dbReference>
<dbReference type="FunFam" id="2.40.50.100:FF:000003">
    <property type="entry name" value="Acetyl-CoA carboxylase biotin carboxyl carrier protein"/>
    <property type="match status" value="1"/>
</dbReference>
<dbReference type="EMBL" id="CP120682">
    <property type="protein sequence ID" value="WKN37153.1"/>
    <property type="molecule type" value="Genomic_DNA"/>
</dbReference>
<evidence type="ECO:0000256" key="1">
    <source>
        <dbReference type="ARBA" id="ARBA00023267"/>
    </source>
</evidence>
<dbReference type="CDD" id="cd06850">
    <property type="entry name" value="biotinyl_domain"/>
    <property type="match status" value="1"/>
</dbReference>
<dbReference type="SUPFAM" id="SSF51230">
    <property type="entry name" value="Single hybrid motif"/>
    <property type="match status" value="1"/>
</dbReference>
<keyword evidence="1" id="KW-0092">Biotin</keyword>
<accession>A0AA49GMY6</accession>
<dbReference type="InterPro" id="IPR050709">
    <property type="entry name" value="Biotin_Carboxyl_Carrier/Decarb"/>
</dbReference>
<name>A0AA49GMY6_9BACT</name>
<proteinExistence type="predicted"/>
<dbReference type="PANTHER" id="PTHR45266">
    <property type="entry name" value="OXALOACETATE DECARBOXYLASE ALPHA CHAIN"/>
    <property type="match status" value="1"/>
</dbReference>
<dbReference type="Pfam" id="PF00364">
    <property type="entry name" value="Biotin_lipoyl"/>
    <property type="match status" value="1"/>
</dbReference>
<dbReference type="InterPro" id="IPR001882">
    <property type="entry name" value="Biotin_BS"/>
</dbReference>
<dbReference type="AlphaFoldDB" id="A0AA49GMY6"/>
<dbReference type="PROSITE" id="PS00188">
    <property type="entry name" value="BIOTIN"/>
    <property type="match status" value="1"/>
</dbReference>
<dbReference type="PANTHER" id="PTHR45266:SF3">
    <property type="entry name" value="OXALOACETATE DECARBOXYLASE ALPHA CHAIN"/>
    <property type="match status" value="1"/>
</dbReference>
<dbReference type="PROSITE" id="PS50968">
    <property type="entry name" value="BIOTINYL_LIPOYL"/>
    <property type="match status" value="1"/>
</dbReference>
<evidence type="ECO:0000313" key="3">
    <source>
        <dbReference type="EMBL" id="WKN37153.1"/>
    </source>
</evidence>
<reference evidence="3" key="1">
    <citation type="journal article" date="2023" name="Comput. Struct. Biotechnol. J.">
        <title>Discovery of a novel marine Bacteroidetes with a rich repertoire of carbohydrate-active enzymes.</title>
        <authorList>
            <person name="Chen B."/>
            <person name="Liu G."/>
            <person name="Chen Q."/>
            <person name="Wang H."/>
            <person name="Liu L."/>
            <person name="Tang K."/>
        </authorList>
    </citation>
    <scope>NUCLEOTIDE SEQUENCE</scope>
    <source>
        <strain evidence="3">TK19036</strain>
    </source>
</reference>
<feature type="domain" description="Lipoyl-binding" evidence="2">
    <location>
        <begin position="91"/>
        <end position="166"/>
    </location>
</feature>
<dbReference type="Gene3D" id="2.40.50.100">
    <property type="match status" value="1"/>
</dbReference>
<protein>
    <submittedName>
        <fullName evidence="3">Acetyl-CoA carboxylase biotin carboxyl carrier protein subunit</fullName>
    </submittedName>
</protein>
<organism evidence="3">
    <name type="scientific">Roseihalotalea indica</name>
    <dbReference type="NCBI Taxonomy" id="2867963"/>
    <lineage>
        <taxon>Bacteria</taxon>
        <taxon>Pseudomonadati</taxon>
        <taxon>Bacteroidota</taxon>
        <taxon>Cytophagia</taxon>
        <taxon>Cytophagales</taxon>
        <taxon>Catalimonadaceae</taxon>
        <taxon>Roseihalotalea</taxon>
    </lineage>
</organism>
<gene>
    <name evidence="3" type="ORF">K4G66_00335</name>
</gene>